<protein>
    <submittedName>
        <fullName evidence="1">Uncharacterized protein</fullName>
    </submittedName>
</protein>
<dbReference type="AlphaFoldDB" id="A0A9P3UP90"/>
<dbReference type="Gene3D" id="2.80.10.50">
    <property type="match status" value="1"/>
</dbReference>
<keyword evidence="2" id="KW-1185">Reference proteome</keyword>
<reference evidence="1" key="1">
    <citation type="submission" date="2022-07" db="EMBL/GenBank/DDBJ databases">
        <title>The genome of Lyophyllum shimeji provides insight into the initial evolution of ectomycorrhizal fungal genome.</title>
        <authorList>
            <person name="Kobayashi Y."/>
            <person name="Shibata T."/>
            <person name="Hirakawa H."/>
            <person name="Shigenobu S."/>
            <person name="Nishiyama T."/>
            <person name="Yamada A."/>
            <person name="Hasebe M."/>
            <person name="Kawaguchi M."/>
        </authorList>
    </citation>
    <scope>NUCLEOTIDE SEQUENCE</scope>
    <source>
        <strain evidence="1">AT787</strain>
    </source>
</reference>
<organism evidence="1 2">
    <name type="scientific">Lyophyllum shimeji</name>
    <name type="common">Hon-shimeji</name>
    <name type="synonym">Tricholoma shimeji</name>
    <dbReference type="NCBI Taxonomy" id="47721"/>
    <lineage>
        <taxon>Eukaryota</taxon>
        <taxon>Fungi</taxon>
        <taxon>Dikarya</taxon>
        <taxon>Basidiomycota</taxon>
        <taxon>Agaricomycotina</taxon>
        <taxon>Agaricomycetes</taxon>
        <taxon>Agaricomycetidae</taxon>
        <taxon>Agaricales</taxon>
        <taxon>Tricholomatineae</taxon>
        <taxon>Lyophyllaceae</taxon>
        <taxon>Lyophyllum</taxon>
    </lineage>
</organism>
<dbReference type="Proteomes" id="UP001063166">
    <property type="component" value="Unassembled WGS sequence"/>
</dbReference>
<proteinExistence type="predicted"/>
<name>A0A9P3UP90_LYOSH</name>
<sequence length="121" mass="13437">MASHLQTGVYELYNFYTQQPLGTEYEPIKGITRVVEWPTGHAAPKWTVTQVGIDTYTLFVSGAFLAPGSGIFIVPSSQAYTWKVVPGYQQSVYYVQKPDVYAGWEEIVLGGRRNLNSKGGL</sequence>
<dbReference type="EMBL" id="BRPK01000005">
    <property type="protein sequence ID" value="GLB38740.1"/>
    <property type="molecule type" value="Genomic_DNA"/>
</dbReference>
<comment type="caution">
    <text evidence="1">The sequence shown here is derived from an EMBL/GenBank/DDBJ whole genome shotgun (WGS) entry which is preliminary data.</text>
</comment>
<evidence type="ECO:0000313" key="2">
    <source>
        <dbReference type="Proteomes" id="UP001063166"/>
    </source>
</evidence>
<evidence type="ECO:0000313" key="1">
    <source>
        <dbReference type="EMBL" id="GLB38740.1"/>
    </source>
</evidence>
<accession>A0A9P3UP90</accession>
<gene>
    <name evidence="1" type="ORF">LshimejAT787_0506050</name>
</gene>